<evidence type="ECO:0000256" key="9">
    <source>
        <dbReference type="ARBA" id="ARBA00022827"/>
    </source>
</evidence>
<comment type="cofactor">
    <cofactor evidence="3">
        <name>FAD</name>
        <dbReference type="ChEBI" id="CHEBI:57692"/>
    </cofactor>
</comment>
<evidence type="ECO:0000256" key="3">
    <source>
        <dbReference type="ARBA" id="ARBA00001974"/>
    </source>
</evidence>
<keyword evidence="10" id="KW-0315">Glutamine amidotransferase</keyword>
<evidence type="ECO:0000256" key="13">
    <source>
        <dbReference type="ARBA" id="ARBA00023014"/>
    </source>
</evidence>
<dbReference type="Gene3D" id="3.60.20.10">
    <property type="entry name" value="Glutamine Phosphoribosylpyrophosphate, subunit 1, domain 1"/>
    <property type="match status" value="1"/>
</dbReference>
<keyword evidence="8" id="KW-0479">Metal-binding</keyword>
<dbReference type="InterPro" id="IPR036485">
    <property type="entry name" value="Glu_synth_asu_C_sf"/>
</dbReference>
<evidence type="ECO:0000256" key="7">
    <source>
        <dbReference type="ARBA" id="ARBA00022643"/>
    </source>
</evidence>
<feature type="domain" description="Glutamine amidotransferase type-2" evidence="17">
    <location>
        <begin position="6"/>
        <end position="406"/>
    </location>
</feature>
<name>A0A3B1BH12_9ZZZZ</name>
<keyword evidence="15" id="KW-0003">3Fe-4S</keyword>
<evidence type="ECO:0000256" key="10">
    <source>
        <dbReference type="ARBA" id="ARBA00022962"/>
    </source>
</evidence>
<keyword evidence="7" id="KW-0288">FMN</keyword>
<evidence type="ECO:0000256" key="5">
    <source>
        <dbReference type="ARBA" id="ARBA00022605"/>
    </source>
</evidence>
<dbReference type="FunFam" id="3.60.20.10:FF:000001">
    <property type="entry name" value="Glutamate synthase, large subunit"/>
    <property type="match status" value="1"/>
</dbReference>
<keyword evidence="12" id="KW-0408">Iron</keyword>
<evidence type="ECO:0000256" key="11">
    <source>
        <dbReference type="ARBA" id="ARBA00023002"/>
    </source>
</evidence>
<evidence type="ECO:0000256" key="12">
    <source>
        <dbReference type="ARBA" id="ARBA00023004"/>
    </source>
</evidence>
<evidence type="ECO:0000313" key="18">
    <source>
        <dbReference type="EMBL" id="VAX17586.1"/>
    </source>
</evidence>
<keyword evidence="5" id="KW-0028">Amino-acid biosynthesis</keyword>
<evidence type="ECO:0000256" key="2">
    <source>
        <dbReference type="ARBA" id="ARBA00001927"/>
    </source>
</evidence>
<dbReference type="InterPro" id="IPR002932">
    <property type="entry name" value="Glu_synthdom"/>
</dbReference>
<dbReference type="EMBL" id="UOGE01000024">
    <property type="protein sequence ID" value="VAX17586.1"/>
    <property type="molecule type" value="Genomic_DNA"/>
</dbReference>
<dbReference type="InterPro" id="IPR029055">
    <property type="entry name" value="Ntn_hydrolases_N"/>
</dbReference>
<evidence type="ECO:0000256" key="1">
    <source>
        <dbReference type="ARBA" id="ARBA00001917"/>
    </source>
</evidence>
<dbReference type="Pfam" id="PF04898">
    <property type="entry name" value="Glu_syn_central"/>
    <property type="match status" value="1"/>
</dbReference>
<dbReference type="SUPFAM" id="SSF69336">
    <property type="entry name" value="Alpha subunit of glutamate synthase, C-terminal domain"/>
    <property type="match status" value="1"/>
</dbReference>
<dbReference type="GO" id="GO:0006537">
    <property type="term" value="P:glutamate biosynthetic process"/>
    <property type="evidence" value="ECO:0007669"/>
    <property type="project" value="UniProtKB-KW"/>
</dbReference>
<dbReference type="Gene3D" id="2.160.20.60">
    <property type="entry name" value="Glutamate synthase, alpha subunit, C-terminal domain"/>
    <property type="match status" value="1"/>
</dbReference>
<accession>A0A3B1BH12</accession>
<evidence type="ECO:0000256" key="4">
    <source>
        <dbReference type="ARBA" id="ARBA00009716"/>
    </source>
</evidence>
<evidence type="ECO:0000256" key="6">
    <source>
        <dbReference type="ARBA" id="ARBA00022630"/>
    </source>
</evidence>
<evidence type="ECO:0000259" key="17">
    <source>
        <dbReference type="PROSITE" id="PS51278"/>
    </source>
</evidence>
<dbReference type="CDD" id="cd02808">
    <property type="entry name" value="GltS_FMN"/>
    <property type="match status" value="1"/>
</dbReference>
<keyword evidence="13" id="KW-0411">Iron-sulfur</keyword>
<dbReference type="SUPFAM" id="SSF51395">
    <property type="entry name" value="FMN-linked oxidoreductases"/>
    <property type="match status" value="1"/>
</dbReference>
<dbReference type="FunFam" id="3.20.20.70:FF:000053">
    <property type="entry name" value="Glutamate synthase large subunit"/>
    <property type="match status" value="1"/>
</dbReference>
<keyword evidence="11 18" id="KW-0560">Oxidoreductase</keyword>
<dbReference type="CDD" id="cd00713">
    <property type="entry name" value="GltS"/>
    <property type="match status" value="1"/>
</dbReference>
<comment type="pathway">
    <text evidence="16">Amino-acid biosynthesis.</text>
</comment>
<dbReference type="InterPro" id="IPR017932">
    <property type="entry name" value="GATase_2_dom"/>
</dbReference>
<dbReference type="NCBIfam" id="NF008730">
    <property type="entry name" value="PRK11750.1"/>
    <property type="match status" value="1"/>
</dbReference>
<protein>
    <submittedName>
        <fullName evidence="18">Glutamate synthase [NADPH] large chain</fullName>
        <ecNumber evidence="18">1.4.1.13</ecNumber>
    </submittedName>
</protein>
<reference evidence="18" key="1">
    <citation type="submission" date="2018-06" db="EMBL/GenBank/DDBJ databases">
        <authorList>
            <person name="Zhirakovskaya E."/>
        </authorList>
    </citation>
    <scope>NUCLEOTIDE SEQUENCE</scope>
</reference>
<dbReference type="CDD" id="cd00982">
    <property type="entry name" value="gltB_C"/>
    <property type="match status" value="1"/>
</dbReference>
<dbReference type="FunFam" id="3.20.20.70:FF:000031">
    <property type="entry name" value="Glutamate synthase 1 [NADH]"/>
    <property type="match status" value="1"/>
</dbReference>
<dbReference type="EC" id="1.4.1.13" evidence="18"/>
<evidence type="ECO:0000256" key="15">
    <source>
        <dbReference type="ARBA" id="ARBA00023291"/>
    </source>
</evidence>
<sequence length="1500" mass="164919">MEHDACGIGFIADLKNVKSHSIIERGIEILENLEHRGAVGAEANSGDGAGLLIQTPHPFFQEVCSENDISLPDEGEYGAGIAFLPHDKDDREKLKSIFTASAEKFGLKTLGWRKVPTDNATLGSMVIDVEPVMEQIFIGWAGEPGDQDSLDRKLFVVRKHAKHQSQASGIAGAKDYYVASLSSKIICYKGMLTPWQVKHYFPDLRDKRMTSALALVHSRFSTNTFPTWPLAQPFRYIAHNGEINTLRGNVNWMRTRQSLFKSDLFTDEEIEALLPIIDDTQSDSAITDNAIELLTLSGRSLPHVMMMMIPEVWGDGHDESEYKRALYEYHATIMEPWDGPASIAFTDGKIIGATLDRNGLRPSRYCLTRDNILIMGSEAGVLEIDPGEIVLKGRLQPGRMFVADLEEGRIIPDDEIKKSISDRRPYKEWLDRNKLSLGELTHVPSPHQPDHKTLTHRQATFGYTMEDLGIIIEPMATGAAEPIGSMGNDTPVAALSDHPQPLFNYFYQLFAQVTNPPIDPIREKSVMSLFSFIGAQLNMLDETEHHCRVIEVPQPVLTNDELERLRCIDKKGFRAVTIQTLFNAKVKGDLPKAVDRICAEAEKSVDEGANILILSDRGVKRGLAPIPPLLAQSAVHHHLIRAGKRTMCGMVVETGGAREVHHFALLLGYGANAVNPFVAFETVEDMRLCGELSQNITCAKARENYISAVGKGLLKIMSKMGISTLQSYMGAQIFEAVGLSEDMVEKYFTGTISRLGGIGVDVLEEESLRRHRYAFPSDDEAGEVQIEPGGQYSWRARGERHSYNPESIQLLQQSTSSNDYKLFKKYTELINLHPEELYTIRGVLDFTDDSSPIDIEEVEPVDAIVKRFFTGAMSFGSISREAHETLAIAMNRLGGRSNCGEGGEDPERFVTMENGDSRRSAIKQVASGRFGVTSNYLVNADELQIKMAQGAKPGEGGHLPGSKVNKIIAKVRHSTPGVGLISPPPHHDIYSIEDLAQLIYDLKNSNNRARINVKLVSETGVGTIAAGVSKGHAEAVLISGHDGGTGASPQSSIKHAGLPWEIGLAETHQILMHNLLRSRIVVQTDGRIATGRDVAIATLLGAEEWGSATAALVVCGCVMMRKCHLNSCPVGVATQDPELRKNYTGSPDHVVNFFTFMAMEMREYMARFGFRTVNEMVGRVDKLKLKEGITHWKAKHLKVDKLLYKEEAGGHPSHQCEPQDFGLASALDNKLIEIARPALDKGEKVRGEFKIRNINRTVGTLLSAEVSRAYGEDGLPEDSICFKVTGSAGQSFSAFGAKGITFELEGETNDYFCKGLSGAKVILYPPKESTFKAHENVICGNVAFYGATSGEAYIHGLAGERFCVRNSGAEVVVEAVGDHGCEYMTGGRVVILGAIGKNFAAGMSGGIAYILDKDGSAQSRINTSMVELERLDVPAEAEYLKKMIARHYEYTKSPIAGDTLDRWDEISPSFIKVMPTDYKRALREAENESKAETEQAVTTG</sequence>
<dbReference type="InterPro" id="IPR013785">
    <property type="entry name" value="Aldolase_TIM"/>
</dbReference>
<dbReference type="GO" id="GO:0019676">
    <property type="term" value="P:ammonia assimilation cycle"/>
    <property type="evidence" value="ECO:0007669"/>
    <property type="project" value="TreeGrafter"/>
</dbReference>
<dbReference type="Pfam" id="PF01493">
    <property type="entry name" value="GXGXG"/>
    <property type="match status" value="1"/>
</dbReference>
<keyword evidence="6" id="KW-0285">Flavoprotein</keyword>
<keyword evidence="14" id="KW-0314">Glutamate biosynthesis</keyword>
<dbReference type="Gene3D" id="3.20.20.70">
    <property type="entry name" value="Aldolase class I"/>
    <property type="match status" value="2"/>
</dbReference>
<dbReference type="GO" id="GO:0051538">
    <property type="term" value="F:3 iron, 4 sulfur cluster binding"/>
    <property type="evidence" value="ECO:0007669"/>
    <property type="project" value="UniProtKB-KW"/>
</dbReference>
<proteinExistence type="inferred from homology"/>
<dbReference type="InterPro" id="IPR002489">
    <property type="entry name" value="Glu_synth_asu_C"/>
</dbReference>
<dbReference type="InterPro" id="IPR006982">
    <property type="entry name" value="Glu_synth_centr_N"/>
</dbReference>
<comment type="cofactor">
    <cofactor evidence="1">
        <name>FMN</name>
        <dbReference type="ChEBI" id="CHEBI:58210"/>
    </cofactor>
</comment>
<dbReference type="PANTHER" id="PTHR11938:SF133">
    <property type="entry name" value="GLUTAMATE SYNTHASE (NADH)"/>
    <property type="match status" value="1"/>
</dbReference>
<comment type="similarity">
    <text evidence="4">Belongs to the glutamate synthase family.</text>
</comment>
<dbReference type="PANTHER" id="PTHR11938">
    <property type="entry name" value="FAD NADPH DEHYDROGENASE/OXIDOREDUCTASE"/>
    <property type="match status" value="1"/>
</dbReference>
<keyword evidence="9" id="KW-0274">FAD</keyword>
<comment type="cofactor">
    <cofactor evidence="2">
        <name>[3Fe-4S] cluster</name>
        <dbReference type="ChEBI" id="CHEBI:21137"/>
    </cofactor>
</comment>
<dbReference type="Pfam" id="PF00310">
    <property type="entry name" value="GATase_2"/>
    <property type="match status" value="1"/>
</dbReference>
<dbReference type="PROSITE" id="PS51278">
    <property type="entry name" value="GATASE_TYPE_2"/>
    <property type="match status" value="1"/>
</dbReference>
<evidence type="ECO:0000256" key="8">
    <source>
        <dbReference type="ARBA" id="ARBA00022723"/>
    </source>
</evidence>
<evidence type="ECO:0000256" key="14">
    <source>
        <dbReference type="ARBA" id="ARBA00023164"/>
    </source>
</evidence>
<organism evidence="18">
    <name type="scientific">hydrothermal vent metagenome</name>
    <dbReference type="NCBI Taxonomy" id="652676"/>
    <lineage>
        <taxon>unclassified sequences</taxon>
        <taxon>metagenomes</taxon>
        <taxon>ecological metagenomes</taxon>
    </lineage>
</organism>
<dbReference type="Pfam" id="PF01645">
    <property type="entry name" value="Glu_synthase"/>
    <property type="match status" value="1"/>
</dbReference>
<dbReference type="FunFam" id="2.160.20.60:FF:000001">
    <property type="entry name" value="Glutamate synthase, large subunit"/>
    <property type="match status" value="1"/>
</dbReference>
<dbReference type="SUPFAM" id="SSF56235">
    <property type="entry name" value="N-terminal nucleophile aminohydrolases (Ntn hydrolases)"/>
    <property type="match status" value="1"/>
</dbReference>
<dbReference type="InterPro" id="IPR050711">
    <property type="entry name" value="ET-N_metabolism_enzyme"/>
</dbReference>
<dbReference type="GO" id="GO:0004355">
    <property type="term" value="F:glutamate synthase (NADPH) activity"/>
    <property type="evidence" value="ECO:0007669"/>
    <property type="project" value="UniProtKB-EC"/>
</dbReference>
<gene>
    <name evidence="18" type="ORF">MNBD_NITROSPINAE02-1300</name>
</gene>
<evidence type="ECO:0000256" key="16">
    <source>
        <dbReference type="ARBA" id="ARBA00029440"/>
    </source>
</evidence>
<dbReference type="GO" id="GO:0046872">
    <property type="term" value="F:metal ion binding"/>
    <property type="evidence" value="ECO:0007669"/>
    <property type="project" value="UniProtKB-KW"/>
</dbReference>